<keyword evidence="4" id="KW-0233">DNA recombination</keyword>
<evidence type="ECO:0000256" key="3">
    <source>
        <dbReference type="ARBA" id="ARBA00023125"/>
    </source>
</evidence>
<dbReference type="Pfam" id="PF00239">
    <property type="entry name" value="Resolvase"/>
    <property type="match status" value="1"/>
</dbReference>
<dbReference type="CDD" id="cd03768">
    <property type="entry name" value="SR_ResInv"/>
    <property type="match status" value="1"/>
</dbReference>
<dbReference type="InterPro" id="IPR006120">
    <property type="entry name" value="Resolvase_HTH_dom"/>
</dbReference>
<dbReference type="Gene3D" id="1.10.10.60">
    <property type="entry name" value="Homeodomain-like"/>
    <property type="match status" value="1"/>
</dbReference>
<dbReference type="Gene3D" id="3.40.50.1390">
    <property type="entry name" value="Resolvase, N-terminal catalytic domain"/>
    <property type="match status" value="1"/>
</dbReference>
<dbReference type="GO" id="GO:0003677">
    <property type="term" value="F:DNA binding"/>
    <property type="evidence" value="ECO:0007669"/>
    <property type="project" value="UniProtKB-KW"/>
</dbReference>
<dbReference type="AlphaFoldDB" id="Q6UB90"/>
<organism evidence="8">
    <name type="scientific">Staphylococcus aureus</name>
    <dbReference type="NCBI Taxonomy" id="1280"/>
    <lineage>
        <taxon>Bacteria</taxon>
        <taxon>Bacillati</taxon>
        <taxon>Bacillota</taxon>
        <taxon>Bacilli</taxon>
        <taxon>Bacillales</taxon>
        <taxon>Staphylococcaceae</taxon>
        <taxon>Staphylococcus</taxon>
    </lineage>
</organism>
<dbReference type="PROSITE" id="PS00398">
    <property type="entry name" value="RECOMBINASES_2"/>
    <property type="match status" value="1"/>
</dbReference>
<evidence type="ECO:0000256" key="5">
    <source>
        <dbReference type="PIRSR" id="PIRSR606118-50"/>
    </source>
</evidence>
<dbReference type="InterPro" id="IPR006119">
    <property type="entry name" value="Resolv_N"/>
</dbReference>
<sequence length="209" mass="24374">MFKMIIGYARVSTIDQNLDRQIENLQSFGAEKIFTEKQSGKSVENRPIFQEVLNFLRMGDRLIIESLDRLGRNYDEIIQTVNYLKEKEAQLMITSLPMMNEVIGNPLLDKFMKDLIIQILAMISEQERNESKRRQAQGIKIAKEKGVYKGRPLLYSPNAKNPHKRIVYHRVIELLDKGESISKIAKDVGITRQTIYRIKKGRPNYKFIE</sequence>
<proteinExistence type="inferred from homology"/>
<protein>
    <submittedName>
        <fullName evidence="8">Res2</fullName>
    </submittedName>
</protein>
<gene>
    <name evidence="8" type="primary">res2</name>
</gene>
<accession>Q6UB90</accession>
<dbReference type="PANTHER" id="PTHR30461:SF26">
    <property type="entry name" value="RESOLVASE HOMOLOG YNEB"/>
    <property type="match status" value="1"/>
</dbReference>
<dbReference type="GO" id="GO:0000150">
    <property type="term" value="F:DNA strand exchange activity"/>
    <property type="evidence" value="ECO:0007669"/>
    <property type="project" value="InterPro"/>
</dbReference>
<dbReference type="PANTHER" id="PTHR30461">
    <property type="entry name" value="DNA-INVERTASE FROM LAMBDOID PROPHAGE"/>
    <property type="match status" value="1"/>
</dbReference>
<evidence type="ECO:0000313" key="8">
    <source>
        <dbReference type="EMBL" id="AAQ84119.1"/>
    </source>
</evidence>
<dbReference type="SMART" id="SM00857">
    <property type="entry name" value="Resolvase"/>
    <property type="match status" value="1"/>
</dbReference>
<evidence type="ECO:0000256" key="6">
    <source>
        <dbReference type="PROSITE-ProRule" id="PRU10137"/>
    </source>
</evidence>
<dbReference type="InterPro" id="IPR050639">
    <property type="entry name" value="SSR_resolvase"/>
</dbReference>
<keyword evidence="2" id="KW-0229">DNA integration</keyword>
<name>Q6UB90_STAAU</name>
<dbReference type="SUPFAM" id="SSF53041">
    <property type="entry name" value="Resolvase-like"/>
    <property type="match status" value="1"/>
</dbReference>
<evidence type="ECO:0000259" key="7">
    <source>
        <dbReference type="PROSITE" id="PS51736"/>
    </source>
</evidence>
<keyword evidence="8" id="KW-0614">Plasmid</keyword>
<reference evidence="8" key="2">
    <citation type="submission" date="2003-08" db="EMBL/GenBank/DDBJ databases">
        <title>The complete sequence of the Staphylococcus aureus beta-lactamase-fusidic acid resistance plasmid pUB101.</title>
        <authorList>
            <person name="O'Brien F.G."/>
            <person name="Grubb W.B."/>
            <person name="Gustafson J.E."/>
        </authorList>
    </citation>
    <scope>NUCLEOTIDE SEQUENCE</scope>
    <source>
        <plasmid evidence="8">pUB101</plasmid>
    </source>
</reference>
<dbReference type="Pfam" id="PF02796">
    <property type="entry name" value="HTH_7"/>
    <property type="match status" value="1"/>
</dbReference>
<dbReference type="PROSITE" id="PS00397">
    <property type="entry name" value="RECOMBINASES_1"/>
    <property type="match status" value="1"/>
</dbReference>
<geneLocation type="plasmid" evidence="8">
    <name>pUB101</name>
</geneLocation>
<dbReference type="EMBL" id="AY373761">
    <property type="protein sequence ID" value="AAQ84119.1"/>
    <property type="molecule type" value="Genomic_DNA"/>
</dbReference>
<dbReference type="GO" id="GO:0015074">
    <property type="term" value="P:DNA integration"/>
    <property type="evidence" value="ECO:0007669"/>
    <property type="project" value="UniProtKB-KW"/>
</dbReference>
<dbReference type="InterPro" id="IPR006118">
    <property type="entry name" value="Recombinase_CS"/>
</dbReference>
<evidence type="ECO:0000256" key="1">
    <source>
        <dbReference type="ARBA" id="ARBA00009913"/>
    </source>
</evidence>
<feature type="domain" description="Resolvase/invertase-type recombinase catalytic" evidence="7">
    <location>
        <begin position="4"/>
        <end position="146"/>
    </location>
</feature>
<comment type="similarity">
    <text evidence="1">Belongs to the site-specific recombinase resolvase family.</text>
</comment>
<keyword evidence="3" id="KW-0238">DNA-binding</keyword>
<reference evidence="8" key="1">
    <citation type="journal article" date="2002" name="J. Antimicrob. Chemother.">
        <title>Genetic characterization of the fusidic acid and cadmium resistance determinants of Staphylococcus aureus plasmid pUB101.</title>
        <authorList>
            <person name="O'Brien F.G."/>
            <person name="Price C."/>
            <person name="Grubb W.B."/>
            <person name="Gustafson J.E."/>
        </authorList>
    </citation>
    <scope>NUCLEOTIDE SEQUENCE</scope>
    <source>
        <plasmid evidence="8">pUB101</plasmid>
    </source>
</reference>
<dbReference type="InterPro" id="IPR036162">
    <property type="entry name" value="Resolvase-like_N_sf"/>
</dbReference>
<evidence type="ECO:0000256" key="4">
    <source>
        <dbReference type="ARBA" id="ARBA00023172"/>
    </source>
</evidence>
<evidence type="ECO:0000256" key="2">
    <source>
        <dbReference type="ARBA" id="ARBA00022908"/>
    </source>
</evidence>
<dbReference type="PROSITE" id="PS51736">
    <property type="entry name" value="RECOMBINASES_3"/>
    <property type="match status" value="1"/>
</dbReference>
<feature type="active site" description="O-(5'-phospho-DNA)-serine intermediate" evidence="5 6">
    <location>
        <position position="12"/>
    </location>
</feature>